<feature type="domain" description="Transposase IS110-like N-terminal" evidence="1">
    <location>
        <begin position="1"/>
        <end position="154"/>
    </location>
</feature>
<dbReference type="Proteomes" id="UP001596956">
    <property type="component" value="Unassembled WGS sequence"/>
</dbReference>
<evidence type="ECO:0000313" key="2">
    <source>
        <dbReference type="EMBL" id="MFD0804411.1"/>
    </source>
</evidence>
<keyword evidence="3" id="KW-1185">Reference proteome</keyword>
<reference evidence="3" key="1">
    <citation type="journal article" date="2019" name="Int. J. Syst. Evol. Microbiol.">
        <title>The Global Catalogue of Microorganisms (GCM) 10K type strain sequencing project: providing services to taxonomists for standard genome sequencing and annotation.</title>
        <authorList>
            <consortium name="The Broad Institute Genomics Platform"/>
            <consortium name="The Broad Institute Genome Sequencing Center for Infectious Disease"/>
            <person name="Wu L."/>
            <person name="Ma J."/>
        </authorList>
    </citation>
    <scope>NUCLEOTIDE SEQUENCE [LARGE SCALE GENOMIC DNA]</scope>
    <source>
        <strain evidence="3">CCUG 63369</strain>
    </source>
</reference>
<name>A0ABW3BNK8_9ACTN</name>
<dbReference type="EMBL" id="JBHTHR010001640">
    <property type="protein sequence ID" value="MFD0804411.1"/>
    <property type="molecule type" value="Genomic_DNA"/>
</dbReference>
<feature type="non-terminal residue" evidence="2">
    <location>
        <position position="1"/>
    </location>
</feature>
<dbReference type="PANTHER" id="PTHR33055">
    <property type="entry name" value="TRANSPOSASE FOR INSERTION SEQUENCE ELEMENT IS1111A"/>
    <property type="match status" value="1"/>
</dbReference>
<organism evidence="2 3">
    <name type="scientific">Streptomonospora algeriensis</name>
    <dbReference type="NCBI Taxonomy" id="995084"/>
    <lineage>
        <taxon>Bacteria</taxon>
        <taxon>Bacillati</taxon>
        <taxon>Actinomycetota</taxon>
        <taxon>Actinomycetes</taxon>
        <taxon>Streptosporangiales</taxon>
        <taxon>Nocardiopsidaceae</taxon>
        <taxon>Streptomonospora</taxon>
    </lineage>
</organism>
<accession>A0ABW3BNK8</accession>
<evidence type="ECO:0000259" key="1">
    <source>
        <dbReference type="Pfam" id="PF01548"/>
    </source>
</evidence>
<dbReference type="Pfam" id="PF01548">
    <property type="entry name" value="DEDD_Tnp_IS110"/>
    <property type="match status" value="1"/>
</dbReference>
<proteinExistence type="predicted"/>
<evidence type="ECO:0000313" key="3">
    <source>
        <dbReference type="Proteomes" id="UP001596956"/>
    </source>
</evidence>
<feature type="non-terminal residue" evidence="2">
    <location>
        <position position="175"/>
    </location>
</feature>
<dbReference type="InterPro" id="IPR047650">
    <property type="entry name" value="Transpos_IS110"/>
</dbReference>
<protein>
    <submittedName>
        <fullName evidence="2">Transposase</fullName>
    </submittedName>
</protein>
<comment type="caution">
    <text evidence="2">The sequence shown here is derived from an EMBL/GenBank/DDBJ whole genome shotgun (WGS) entry which is preliminary data.</text>
</comment>
<sequence>DMSKSRQEVLIERPEGGRRRRMTVMATRQDYDGFAEKLAAIGRPIIVGFEATGNYHRTLAHRLLTAGFELRLISSVALARTREALHNGWDKNDPKDAQVILHMLRIGATRRYVDPLVAGINDLQELSKTHETISRMKTQTWHRVLTHYLPLYFPEIARFAGNSRSDWFLALIERF</sequence>
<dbReference type="PANTHER" id="PTHR33055:SF17">
    <property type="entry name" value="THIRD ORF IN TRANSPOSON ISC1491"/>
    <property type="match status" value="1"/>
</dbReference>
<gene>
    <name evidence="2" type="ORF">ACFQZU_24260</name>
</gene>
<dbReference type="InterPro" id="IPR002525">
    <property type="entry name" value="Transp_IS110-like_N"/>
</dbReference>